<sequence length="990" mass="106262">MMSSTANASISGNVTSAKSNQGPTAGRPNMKTTMSGKGADGGRKQTASPAGNTQKPSQTAWGSGTNPITQRPIANSQINGSIPSRPAQQNIARESNTADQHAHDRLVFICGASIGLPVTVTTKSGDAFTGVLSNWILTANEQSVTLKMVQESTNYDTSANGIAPSTQLYLGSGADHAMTFDLRDVVIASIPNLSLTEVKNAANGASSAFRTDTDISGNKDSAERKLQRWVPDESVGPEMSLESDNTGTWDQFAVNERKFGTKTTYDENLYTTSINRSDPSYRQREAAAAKLAREIEDSTSNNAHIREERGQALETDFDDEEAKYSGVRRGKTEFPPLASGQANKYTPPARRAPTGQPTVTGAPVDPAIVSAQLSRPDPAPKQSKAENNPLSAAVPDVAVGKDTKPASSEKLSVDQASTSGKGRQANSSVSPQRKLPLAENATEGVEKKLLHQFRDFANSEKQKVQEKRRLQASHDRTAKLNELMRFSKTFKLNTPVPTDLVPILAKDPMKQEEIIEKAHKQVEEKKQPSAPATATTASPAATPEVRTPSRPAAAGRYEAGSVPTSSTNDRQNVGRGRQGYIPTGPTGNQNNRLQQGMPNRGPSGGYMNRMSAKPTIPTTIPTPIPVDGRGSANQSIGTSGFTSPSRSAIPTPTSAVSKGFNVAAIEFRPNPSASSFNPSTASVAASSPASTTRTRSASRAPSPSTFFGSRKPVPASDRPKFSSFFNPIKRLKQESEAQPAGKNYASNGGIPEPYRTQVRWDVPEANIEKTYRDMVDKPAGPVPVSPSNRSVSSTYIPHQHQLPPHMQNGGPGIAHTPPQGPHAMQAQHSHQSHFDDHRMSMSAGSHVYPSPRVGQAQMMYQSPMPGQAPMYGQPTPQYFPQGQVPMQMRAYPTTPQFVQPQAVPMMAQQSQGPYMAVPQQFNQQMPMYSPSPAQVYPAHVGQPHSGYPSPSRGAPMMMHQGSQQGHHPQGMMYVSGGHPQQGNSTFRPRT</sequence>
<dbReference type="PANTHER" id="PTHR12854:SF7">
    <property type="entry name" value="ATAXIN-2 HOMOLOG"/>
    <property type="match status" value="1"/>
</dbReference>
<feature type="domain" description="LsmAD" evidence="2">
    <location>
        <begin position="259"/>
        <end position="330"/>
    </location>
</feature>
<feature type="compositionally biased region" description="Polar residues" evidence="1">
    <location>
        <begin position="631"/>
        <end position="653"/>
    </location>
</feature>
<feature type="region of interest" description="Disordered" evidence="1">
    <location>
        <begin position="630"/>
        <end position="653"/>
    </location>
</feature>
<dbReference type="Pfam" id="PF14438">
    <property type="entry name" value="SM-ATX"/>
    <property type="match status" value="1"/>
</dbReference>
<comment type="caution">
    <text evidence="3">The sequence shown here is derived from an EMBL/GenBank/DDBJ whole genome shotgun (WGS) entry which is preliminary data.</text>
</comment>
<feature type="region of interest" description="Disordered" evidence="1">
    <location>
        <begin position="521"/>
        <end position="599"/>
    </location>
</feature>
<feature type="compositionally biased region" description="Polar residues" evidence="1">
    <location>
        <begin position="1"/>
        <end position="23"/>
    </location>
</feature>
<feature type="compositionally biased region" description="Polar residues" evidence="1">
    <location>
        <begin position="585"/>
        <end position="597"/>
    </location>
</feature>
<feature type="compositionally biased region" description="Polar residues" evidence="1">
    <location>
        <begin position="562"/>
        <end position="571"/>
    </location>
</feature>
<feature type="region of interest" description="Disordered" evidence="1">
    <location>
        <begin position="941"/>
        <end position="969"/>
    </location>
</feature>
<accession>A0A0G2GK83</accession>
<dbReference type="GO" id="GO:0003729">
    <property type="term" value="F:mRNA binding"/>
    <property type="evidence" value="ECO:0007669"/>
    <property type="project" value="TreeGrafter"/>
</dbReference>
<feature type="region of interest" description="Disordered" evidence="1">
    <location>
        <begin position="320"/>
        <end position="440"/>
    </location>
</feature>
<evidence type="ECO:0000259" key="2">
    <source>
        <dbReference type="SMART" id="SM01272"/>
    </source>
</evidence>
<protein>
    <submittedName>
        <fullName evidence="3">Putative pab1 binding protein</fullName>
    </submittedName>
</protein>
<dbReference type="InterPro" id="IPR009604">
    <property type="entry name" value="LsmAD_domain"/>
</dbReference>
<reference evidence="3 4" key="2">
    <citation type="submission" date="2015-05" db="EMBL/GenBank/DDBJ databases">
        <authorList>
            <person name="Morales-Cruz A."/>
            <person name="Amrine K.C."/>
            <person name="Cantu D."/>
        </authorList>
    </citation>
    <scope>NUCLEOTIDE SEQUENCE [LARGE SCALE GENOMIC DNA]</scope>
    <source>
        <strain evidence="3">UCRPC4</strain>
    </source>
</reference>
<dbReference type="InterPro" id="IPR045117">
    <property type="entry name" value="ATXN2-like"/>
</dbReference>
<proteinExistence type="predicted"/>
<organism evidence="3 4">
    <name type="scientific">Phaeomoniella chlamydospora</name>
    <name type="common">Phaeoacremonium chlamydosporum</name>
    <dbReference type="NCBI Taxonomy" id="158046"/>
    <lineage>
        <taxon>Eukaryota</taxon>
        <taxon>Fungi</taxon>
        <taxon>Dikarya</taxon>
        <taxon>Ascomycota</taxon>
        <taxon>Pezizomycotina</taxon>
        <taxon>Eurotiomycetes</taxon>
        <taxon>Chaetothyriomycetidae</taxon>
        <taxon>Phaeomoniellales</taxon>
        <taxon>Phaeomoniellaceae</taxon>
        <taxon>Phaeomoniella</taxon>
    </lineage>
</organism>
<feature type="compositionally biased region" description="Low complexity" evidence="1">
    <location>
        <begin position="678"/>
        <end position="705"/>
    </location>
</feature>
<name>A0A0G2GK83_PHACM</name>
<dbReference type="OrthoDB" id="2275718at2759"/>
<feature type="region of interest" description="Disordered" evidence="1">
    <location>
        <begin position="1"/>
        <end position="98"/>
    </location>
</feature>
<dbReference type="GO" id="GO:0010494">
    <property type="term" value="C:cytoplasmic stress granule"/>
    <property type="evidence" value="ECO:0007669"/>
    <property type="project" value="TreeGrafter"/>
</dbReference>
<dbReference type="EMBL" id="LCWF01000064">
    <property type="protein sequence ID" value="KKY23898.1"/>
    <property type="molecule type" value="Genomic_DNA"/>
</dbReference>
<feature type="compositionally biased region" description="Low complexity" evidence="1">
    <location>
        <begin position="528"/>
        <end position="543"/>
    </location>
</feature>
<dbReference type="InterPro" id="IPR025852">
    <property type="entry name" value="SM_dom_ATX"/>
</dbReference>
<feature type="compositionally biased region" description="Low complexity" evidence="1">
    <location>
        <begin position="955"/>
        <end position="969"/>
    </location>
</feature>
<reference evidence="3 4" key="1">
    <citation type="submission" date="2015-05" db="EMBL/GenBank/DDBJ databases">
        <title>Distinctive expansion of gene families associated with plant cell wall degradation and secondary metabolism in the genomes of grapevine trunk pathogens.</title>
        <authorList>
            <person name="Lawrence D.P."/>
            <person name="Travadon R."/>
            <person name="Rolshausen P.E."/>
            <person name="Baumgartner K."/>
        </authorList>
    </citation>
    <scope>NUCLEOTIDE SEQUENCE [LARGE SCALE GENOMIC DNA]</scope>
    <source>
        <strain evidence="3">UCRPC4</strain>
    </source>
</reference>
<dbReference type="GO" id="GO:0034063">
    <property type="term" value="P:stress granule assembly"/>
    <property type="evidence" value="ECO:0007669"/>
    <property type="project" value="TreeGrafter"/>
</dbReference>
<feature type="compositionally biased region" description="Polar residues" evidence="1">
    <location>
        <begin position="405"/>
        <end position="431"/>
    </location>
</feature>
<dbReference type="Pfam" id="PF06741">
    <property type="entry name" value="LsmAD"/>
    <property type="match status" value="1"/>
</dbReference>
<evidence type="ECO:0000256" key="1">
    <source>
        <dbReference type="SAM" id="MobiDB-lite"/>
    </source>
</evidence>
<gene>
    <name evidence="3" type="ORF">UCRPC4_g02711</name>
</gene>
<keyword evidence="4" id="KW-1185">Reference proteome</keyword>
<evidence type="ECO:0000313" key="3">
    <source>
        <dbReference type="EMBL" id="KKY23898.1"/>
    </source>
</evidence>
<feature type="compositionally biased region" description="Polar residues" evidence="1">
    <location>
        <begin position="45"/>
        <end position="98"/>
    </location>
</feature>
<dbReference type="SMART" id="SM01272">
    <property type="entry name" value="LsmAD"/>
    <property type="match status" value="1"/>
</dbReference>
<dbReference type="PANTHER" id="PTHR12854">
    <property type="entry name" value="ATAXIN 2-RELATED"/>
    <property type="match status" value="1"/>
</dbReference>
<dbReference type="Proteomes" id="UP000053317">
    <property type="component" value="Unassembled WGS sequence"/>
</dbReference>
<evidence type="ECO:0000313" key="4">
    <source>
        <dbReference type="Proteomes" id="UP000053317"/>
    </source>
</evidence>
<feature type="region of interest" description="Disordered" evidence="1">
    <location>
        <begin position="670"/>
        <end position="752"/>
    </location>
</feature>
<dbReference type="AlphaFoldDB" id="A0A0G2GK83"/>